<name>A0A8J5S2V9_ZIZPA</name>
<feature type="non-terminal residue" evidence="1">
    <location>
        <position position="1"/>
    </location>
</feature>
<dbReference type="OrthoDB" id="25620at2759"/>
<comment type="caution">
    <text evidence="1">The sequence shown here is derived from an EMBL/GenBank/DDBJ whole genome shotgun (WGS) entry which is preliminary data.</text>
</comment>
<dbReference type="Proteomes" id="UP000729402">
    <property type="component" value="Unassembled WGS sequence"/>
</dbReference>
<keyword evidence="2" id="KW-1185">Reference proteome</keyword>
<reference evidence="1" key="1">
    <citation type="journal article" date="2021" name="bioRxiv">
        <title>Whole Genome Assembly and Annotation of Northern Wild Rice, Zizania palustris L., Supports a Whole Genome Duplication in the Zizania Genus.</title>
        <authorList>
            <person name="Haas M."/>
            <person name="Kono T."/>
            <person name="Macchietto M."/>
            <person name="Millas R."/>
            <person name="McGilp L."/>
            <person name="Shao M."/>
            <person name="Duquette J."/>
            <person name="Hirsch C.N."/>
            <person name="Kimball J."/>
        </authorList>
    </citation>
    <scope>NUCLEOTIDE SEQUENCE</scope>
    <source>
        <tissue evidence="1">Fresh leaf tissue</tissue>
    </source>
</reference>
<evidence type="ECO:0000313" key="1">
    <source>
        <dbReference type="EMBL" id="KAG8067640.1"/>
    </source>
</evidence>
<organism evidence="1 2">
    <name type="scientific">Zizania palustris</name>
    <name type="common">Northern wild rice</name>
    <dbReference type="NCBI Taxonomy" id="103762"/>
    <lineage>
        <taxon>Eukaryota</taxon>
        <taxon>Viridiplantae</taxon>
        <taxon>Streptophyta</taxon>
        <taxon>Embryophyta</taxon>
        <taxon>Tracheophyta</taxon>
        <taxon>Spermatophyta</taxon>
        <taxon>Magnoliopsida</taxon>
        <taxon>Liliopsida</taxon>
        <taxon>Poales</taxon>
        <taxon>Poaceae</taxon>
        <taxon>BOP clade</taxon>
        <taxon>Oryzoideae</taxon>
        <taxon>Oryzeae</taxon>
        <taxon>Zizaniinae</taxon>
        <taxon>Zizania</taxon>
    </lineage>
</organism>
<dbReference type="EMBL" id="JAAALK010000284">
    <property type="protein sequence ID" value="KAG8067640.1"/>
    <property type="molecule type" value="Genomic_DNA"/>
</dbReference>
<reference evidence="1" key="2">
    <citation type="submission" date="2021-02" db="EMBL/GenBank/DDBJ databases">
        <authorList>
            <person name="Kimball J.A."/>
            <person name="Haas M.W."/>
            <person name="Macchietto M."/>
            <person name="Kono T."/>
            <person name="Duquette J."/>
            <person name="Shao M."/>
        </authorList>
    </citation>
    <scope>NUCLEOTIDE SEQUENCE</scope>
    <source>
        <tissue evidence="1">Fresh leaf tissue</tissue>
    </source>
</reference>
<dbReference type="PANTHER" id="PTHR14241:SF32">
    <property type="entry name" value="VWFA DOMAIN-CONTAINING PROTEIN-RELATED"/>
    <property type="match status" value="1"/>
</dbReference>
<evidence type="ECO:0000313" key="2">
    <source>
        <dbReference type="Proteomes" id="UP000729402"/>
    </source>
</evidence>
<accession>A0A8J5S2V9</accession>
<evidence type="ECO:0008006" key="3">
    <source>
        <dbReference type="Google" id="ProtNLM"/>
    </source>
</evidence>
<sequence>CPSSVPSSPSSSESLRHEFGEYVAVSPACDSDSDECCVCDDPEVEALLHGNRLQGRFLREAKEFIRRYKPGDWVEGVCDTKAGDYVLPEVTTLLLVGPRGAGKSTLVNRITQVFDKDDDPDAPDQAHISCKLFLKGLVHLELCNCSLLLLLSFATFLGNSKSVGTSFLWEYRVPRNSNSICIYDTRSMFNNREMDCKMLQRWMTKGLSHGEMVTWGNDDYNKIQNIKLTGRRYNFLPCKTRKVNFAIFVVNGVSVLQSIDDDNKDYINLLHETFMCPFLAFGDDKPAVVVTHGDRLSLQQRAHVRNELVELFGIPLQQIFDIPGFDDYETDLSVLDMLCYCIQHAEQNFPIKINYLSEMHGRETTKIAERLTSLDATIEAAIIFLCTVILLLRVSDKLLQW</sequence>
<protein>
    <recommendedName>
        <fullName evidence="3">G domain-containing protein</fullName>
    </recommendedName>
</protein>
<proteinExistence type="predicted"/>
<gene>
    <name evidence="1" type="ORF">GUJ93_ZPchr0005g15536</name>
</gene>
<dbReference type="AlphaFoldDB" id="A0A8J5S2V9"/>
<dbReference type="PANTHER" id="PTHR14241">
    <property type="entry name" value="INTERFERON-INDUCED PROTEIN 44"/>
    <property type="match status" value="1"/>
</dbReference>